<protein>
    <submittedName>
        <fullName evidence="3">Membrane protein</fullName>
    </submittedName>
</protein>
<organism evidence="3 4">
    <name type="scientific">Bombiscardovia nodaiensis</name>
    <dbReference type="NCBI Taxonomy" id="2932181"/>
    <lineage>
        <taxon>Bacteria</taxon>
        <taxon>Bacillati</taxon>
        <taxon>Actinomycetota</taxon>
        <taxon>Actinomycetes</taxon>
        <taxon>Bifidobacteriales</taxon>
        <taxon>Bifidobacteriaceae</taxon>
        <taxon>Bombiscardovia</taxon>
    </lineage>
</organism>
<keyword evidence="1" id="KW-1133">Transmembrane helix</keyword>
<feature type="domain" description="Glycosyltransferase 2-like" evidence="2">
    <location>
        <begin position="137"/>
        <end position="326"/>
    </location>
</feature>
<feature type="transmembrane region" description="Helical" evidence="1">
    <location>
        <begin position="635"/>
        <end position="655"/>
    </location>
</feature>
<feature type="transmembrane region" description="Helical" evidence="1">
    <location>
        <begin position="533"/>
        <end position="552"/>
    </location>
</feature>
<keyword evidence="1" id="KW-0472">Membrane</keyword>
<evidence type="ECO:0000259" key="2">
    <source>
        <dbReference type="Pfam" id="PF13632"/>
    </source>
</evidence>
<dbReference type="SUPFAM" id="SSF53448">
    <property type="entry name" value="Nucleotide-diphospho-sugar transferases"/>
    <property type="match status" value="1"/>
</dbReference>
<feature type="transmembrane region" description="Helical" evidence="1">
    <location>
        <begin position="559"/>
        <end position="580"/>
    </location>
</feature>
<dbReference type="InterPro" id="IPR029044">
    <property type="entry name" value="Nucleotide-diphossugar_trans"/>
</dbReference>
<evidence type="ECO:0000313" key="3">
    <source>
        <dbReference type="EMBL" id="BDR52878.1"/>
    </source>
</evidence>
<feature type="transmembrane region" description="Helical" evidence="1">
    <location>
        <begin position="503"/>
        <end position="527"/>
    </location>
</feature>
<feature type="transmembrane region" description="Helical" evidence="1">
    <location>
        <begin position="772"/>
        <end position="794"/>
    </location>
</feature>
<feature type="transmembrane region" description="Helical" evidence="1">
    <location>
        <begin position="611"/>
        <end position="628"/>
    </location>
</feature>
<dbReference type="Proteomes" id="UP001321766">
    <property type="component" value="Chromosome"/>
</dbReference>
<feature type="transmembrane region" description="Helical" evidence="1">
    <location>
        <begin position="856"/>
        <end position="880"/>
    </location>
</feature>
<feature type="transmembrane region" description="Helical" evidence="1">
    <location>
        <begin position="417"/>
        <end position="439"/>
    </location>
</feature>
<dbReference type="Pfam" id="PF13632">
    <property type="entry name" value="Glyco_trans_2_3"/>
    <property type="match status" value="1"/>
</dbReference>
<feature type="transmembrane region" description="Helical" evidence="1">
    <location>
        <begin position="307"/>
        <end position="326"/>
    </location>
</feature>
<proteinExistence type="predicted"/>
<sequence length="1078" mass="115764">MRTLEPMSLPTSTFSDVQQVLAHTLAAHPHASQQEVDASVAALITVERDLTYMPQTLAAVFDQRVLPAVVVIADCSGNTKEPLYSSFELDPLPGRAGALRKVSIEIVRAHGASSFGDAVRRALGYARLPASVRALWLLHDDSKPLGTSCLETLVETWRDTPTASVLGAKQMDWEGCGLHNVGYYAYQGRLNSLVVDGEPDQEQYDARQDVFAVSVTGALVPLQTLSSLSGLGHWSGTFGQSADFCRRVCLSGGRVVVVPGAAIGHYRARYEGFRSKSDDEGQARDPRDSSMQVIDAREGYCYAGHRLATWPMLWVLRLFLALWLAVTRLVSKHPYAAVCELCSPWRVLARLPRLISARRHLAQVTTTGMGQLESLELSRLQVKQWRMRQRAYEDQLNHPLLNNLARAHLRHQRTIRVYWALGMVALVCAFAAVSSWNLLKDLFAGGSLHSNYLLPSAASLSQLAQAATVPWTWGVGLGAPSAPTPFLLLLLPVAVLTGGHIDLAMALLLLVSLPLSALSFWALAGIFTRSNPIRVLSGLLWTALAFALPMYSDGDVPNLLVMAFMPAAFAFTFRAVGMYYTEQPSQPHPSARNAACAALCFTVIVLAEPQLLLALVVVFIFFIALVVSHRTMLMLIPLPAALAMAPTLVNTVGHWSEGTWRQLFGDVMLTSSQRFGQPRASSLSQLVASLLGLHIEGSPQQWLEINAWPQIAALLALLTIGVIALISLCLPSISRVSRLMWFLAIVGSALALVSTGLAVGVDWGGPVAGSPLPGLLLALLGLLACVSMMAGGAVRPFATLNVRRQSGYHAYAALDNRTTAAQVAAEAGQALAQDPALVSSQGNFARLRHNWSWKRCARGFLAVVLLAVLAASSASGFMLAQHMNVRAGNGGLPMVAVDYIQHSDRHRILALGSTREGQVGFQAMRTGRGDLVDVSASAQALRLSGQANQTDRDLASAAAALMASPDADAIAAISRLGFAGIFVPAGQEQSSGGQSSNTVDALTTNITASDGVQQVVASPSGTYFRITLVDADQQGVDTAGQQAAANLWWRPVWLWSLSVVLVAYALVALPRWSWVEGS</sequence>
<evidence type="ECO:0000256" key="1">
    <source>
        <dbReference type="SAM" id="Phobius"/>
    </source>
</evidence>
<name>A0ABN6SCD8_9BIFI</name>
<feature type="transmembrane region" description="Helical" evidence="1">
    <location>
        <begin position="1052"/>
        <end position="1069"/>
    </location>
</feature>
<accession>A0ABN6SCD8</accession>
<dbReference type="Gene3D" id="3.90.550.10">
    <property type="entry name" value="Spore Coat Polysaccharide Biosynthesis Protein SpsA, Chain A"/>
    <property type="match status" value="1"/>
</dbReference>
<reference evidence="3 4" key="1">
    <citation type="journal article" date="2023" name="Microbiol. Spectr.">
        <title>Symbiosis of Carpenter Bees with Uncharacterized Lactic Acid Bacteria Showing NAD Auxotrophy.</title>
        <authorList>
            <person name="Kawasaki S."/>
            <person name="Ozawa K."/>
            <person name="Mori T."/>
            <person name="Yamamoto A."/>
            <person name="Ito M."/>
            <person name="Ohkuma M."/>
            <person name="Sakamoto M."/>
            <person name="Matsutani M."/>
        </authorList>
    </citation>
    <scope>NUCLEOTIDE SEQUENCE [LARGE SCALE GENOMIC DNA]</scope>
    <source>
        <strain evidence="3 4">Kim37-2</strain>
    </source>
</reference>
<dbReference type="EMBL" id="AP026798">
    <property type="protein sequence ID" value="BDR52878.1"/>
    <property type="molecule type" value="Genomic_DNA"/>
</dbReference>
<keyword evidence="4" id="KW-1185">Reference proteome</keyword>
<feature type="transmembrane region" description="Helical" evidence="1">
    <location>
        <begin position="471"/>
        <end position="491"/>
    </location>
</feature>
<dbReference type="InterPro" id="IPR001173">
    <property type="entry name" value="Glyco_trans_2-like"/>
</dbReference>
<feature type="transmembrane region" description="Helical" evidence="1">
    <location>
        <begin position="739"/>
        <end position="760"/>
    </location>
</feature>
<gene>
    <name evidence="3" type="ORF">KIM372_07850</name>
</gene>
<evidence type="ECO:0000313" key="4">
    <source>
        <dbReference type="Proteomes" id="UP001321766"/>
    </source>
</evidence>
<feature type="transmembrane region" description="Helical" evidence="1">
    <location>
        <begin position="707"/>
        <end position="730"/>
    </location>
</feature>
<keyword evidence="1" id="KW-0812">Transmembrane</keyword>